<evidence type="ECO:0000259" key="2">
    <source>
        <dbReference type="PROSITE" id="PS51082"/>
    </source>
</evidence>
<gene>
    <name evidence="3" type="ORF">LOTGIDRAFT_154337</name>
</gene>
<dbReference type="GO" id="GO:0003779">
    <property type="term" value="F:actin binding"/>
    <property type="evidence" value="ECO:0007669"/>
    <property type="project" value="InterPro"/>
</dbReference>
<proteinExistence type="predicted"/>
<keyword evidence="4" id="KW-1185">Reference proteome</keyword>
<organism evidence="3 4">
    <name type="scientific">Lottia gigantea</name>
    <name type="common">Giant owl limpet</name>
    <dbReference type="NCBI Taxonomy" id="225164"/>
    <lineage>
        <taxon>Eukaryota</taxon>
        <taxon>Metazoa</taxon>
        <taxon>Spiralia</taxon>
        <taxon>Lophotrochozoa</taxon>
        <taxon>Mollusca</taxon>
        <taxon>Gastropoda</taxon>
        <taxon>Patellogastropoda</taxon>
        <taxon>Lottioidea</taxon>
        <taxon>Lottiidae</taxon>
        <taxon>Lottia</taxon>
    </lineage>
</organism>
<sequence>MFKFQIKSWMLRPREQTKQKSLKQIPTMKDKWEAQKFGEELSNYQVPDTKKRIDTQKIPDNMTSQLDEASISSSGSTVTNVSTSLGKAETDRSALLNEIRIGTRLKKLNRLEEKEEKKKMPSGRLDVQAIMDKAFEMRRRVIEDSESEEENDSDENEW</sequence>
<dbReference type="RefSeq" id="XP_009060278.1">
    <property type="nucleotide sequence ID" value="XM_009062030.1"/>
</dbReference>
<dbReference type="Proteomes" id="UP000030746">
    <property type="component" value="Unassembled WGS sequence"/>
</dbReference>
<dbReference type="CTD" id="20236273"/>
<dbReference type="HOGENOM" id="CLU_1671314_0_0_1"/>
<reference evidence="3 4" key="1">
    <citation type="journal article" date="2013" name="Nature">
        <title>Insights into bilaterian evolution from three spiralian genomes.</title>
        <authorList>
            <person name="Simakov O."/>
            <person name="Marletaz F."/>
            <person name="Cho S.J."/>
            <person name="Edsinger-Gonzales E."/>
            <person name="Havlak P."/>
            <person name="Hellsten U."/>
            <person name="Kuo D.H."/>
            <person name="Larsson T."/>
            <person name="Lv J."/>
            <person name="Arendt D."/>
            <person name="Savage R."/>
            <person name="Osoegawa K."/>
            <person name="de Jong P."/>
            <person name="Grimwood J."/>
            <person name="Chapman J.A."/>
            <person name="Shapiro H."/>
            <person name="Aerts A."/>
            <person name="Otillar R.P."/>
            <person name="Terry A.Y."/>
            <person name="Boore J.L."/>
            <person name="Grigoriev I.V."/>
            <person name="Lindberg D.R."/>
            <person name="Seaver E.C."/>
            <person name="Weisblat D.A."/>
            <person name="Putnam N.H."/>
            <person name="Rokhsar D.S."/>
        </authorList>
    </citation>
    <scope>NUCLEOTIDE SEQUENCE [LARGE SCALE GENOMIC DNA]</scope>
</reference>
<protein>
    <recommendedName>
        <fullName evidence="2">WH2 domain-containing protein</fullName>
    </recommendedName>
</protein>
<evidence type="ECO:0000256" key="1">
    <source>
        <dbReference type="SAM" id="MobiDB-lite"/>
    </source>
</evidence>
<dbReference type="EMBL" id="KB202619">
    <property type="protein sequence ID" value="ESO89245.1"/>
    <property type="molecule type" value="Genomic_DNA"/>
</dbReference>
<dbReference type="STRING" id="225164.V4A2T2"/>
<dbReference type="AlphaFoldDB" id="V4A2T2"/>
<feature type="compositionally biased region" description="Low complexity" evidence="1">
    <location>
        <begin position="70"/>
        <end position="84"/>
    </location>
</feature>
<dbReference type="InterPro" id="IPR003124">
    <property type="entry name" value="WH2_dom"/>
</dbReference>
<dbReference type="KEGG" id="lgi:LOTGIDRAFT_154337"/>
<accession>V4A2T2</accession>
<evidence type="ECO:0000313" key="4">
    <source>
        <dbReference type="Proteomes" id="UP000030746"/>
    </source>
</evidence>
<evidence type="ECO:0000313" key="3">
    <source>
        <dbReference type="EMBL" id="ESO89245.1"/>
    </source>
</evidence>
<feature type="domain" description="WH2" evidence="2">
    <location>
        <begin position="91"/>
        <end position="108"/>
    </location>
</feature>
<dbReference type="PROSITE" id="PS51082">
    <property type="entry name" value="WH2"/>
    <property type="match status" value="1"/>
</dbReference>
<feature type="region of interest" description="Disordered" evidence="1">
    <location>
        <begin position="66"/>
        <end position="89"/>
    </location>
</feature>
<name>V4A2T2_LOTGI</name>
<dbReference type="GeneID" id="20236273"/>
<dbReference type="Gene3D" id="6.10.280.150">
    <property type="match status" value="1"/>
</dbReference>